<dbReference type="RefSeq" id="WP_122100325.1">
    <property type="nucleotide sequence ID" value="NZ_RFLY01000001.1"/>
</dbReference>
<accession>A0A3M2I5X8</accession>
<dbReference type="Pfam" id="PF11159">
    <property type="entry name" value="DUF2939"/>
    <property type="match status" value="1"/>
</dbReference>
<dbReference type="Proteomes" id="UP000275012">
    <property type="component" value="Unassembled WGS sequence"/>
</dbReference>
<evidence type="ECO:0000313" key="2">
    <source>
        <dbReference type="Proteomes" id="UP000275012"/>
    </source>
</evidence>
<dbReference type="InterPro" id="IPR021330">
    <property type="entry name" value="DUF2939"/>
</dbReference>
<keyword evidence="2" id="KW-1185">Reference proteome</keyword>
<reference evidence="1 2" key="1">
    <citation type="submission" date="2018-10" db="EMBL/GenBank/DDBJ databases">
        <title>Proposal of Lysobacter pythonis sp. nov. isolated from royal pythons (Python regius).</title>
        <authorList>
            <person name="Hans-Juergen B."/>
            <person name="Huptas C."/>
            <person name="Sandra B."/>
            <person name="Igor L."/>
            <person name="Joachim S."/>
            <person name="Siegfried S."/>
            <person name="Mareike W."/>
            <person name="Peter K."/>
        </authorList>
    </citation>
    <scope>NUCLEOTIDE SEQUENCE [LARGE SCALE GENOMIC DNA]</scope>
    <source>
        <strain evidence="1 2">4284/11</strain>
    </source>
</reference>
<name>A0A3M2I5X8_9GAMM</name>
<sequence length="198" mass="21280">MNQLPKHLAALTIAAVLLLGAWLVAGPYLAIHGIRQAVEKQDVSKLERYIDFAALRANLRAQVEDRLAREIDQRLGRGVAGGNAATVAGVLSDNAVNAMVSPTGIAILLQGHALKQRIAGNTVPESGSAGQTIAYDPLKEAKTRFESPSRFIATVNSAKAQPVTFVFERKGLRWRLSDIVLPPLPNQGASQKTENKAR</sequence>
<dbReference type="OrthoDB" id="5739641at2"/>
<proteinExistence type="predicted"/>
<organism evidence="1 2">
    <name type="scientific">Solilutibacter pythonis</name>
    <dbReference type="NCBI Taxonomy" id="2483112"/>
    <lineage>
        <taxon>Bacteria</taxon>
        <taxon>Pseudomonadati</taxon>
        <taxon>Pseudomonadota</taxon>
        <taxon>Gammaproteobacteria</taxon>
        <taxon>Lysobacterales</taxon>
        <taxon>Lysobacteraceae</taxon>
        <taxon>Solilutibacter</taxon>
    </lineage>
</organism>
<comment type="caution">
    <text evidence="1">The sequence shown here is derived from an EMBL/GenBank/DDBJ whole genome shotgun (WGS) entry which is preliminary data.</text>
</comment>
<evidence type="ECO:0000313" key="1">
    <source>
        <dbReference type="EMBL" id="RMH94939.1"/>
    </source>
</evidence>
<dbReference type="AlphaFoldDB" id="A0A3M2I5X8"/>
<protein>
    <submittedName>
        <fullName evidence="1">DUF2939 domain-containing protein</fullName>
    </submittedName>
</protein>
<gene>
    <name evidence="1" type="ORF">EBB59_01235</name>
</gene>
<dbReference type="EMBL" id="RFLY01000001">
    <property type="protein sequence ID" value="RMH94939.1"/>
    <property type="molecule type" value="Genomic_DNA"/>
</dbReference>